<sequence length="163" mass="17673">MTSFAGRLNSVLQTRNITKAELARRTGIGRNSISDYTSGKYEAKQDNLYLIARTLEVNEAWLMGLPDVPMDKPNILSVYQQLRSERQKRVDSFAAEQLVAQQAEADNIGDNVVNSSSEDADDETKTLVTGRASVATDLGDGDAQDIGASPIVGRVADMPHGTD</sequence>
<protein>
    <submittedName>
        <fullName evidence="6">Helix-turn-helix domain-containing protein</fullName>
    </submittedName>
</protein>
<feature type="domain" description="HTH cro/C1-type" evidence="5">
    <location>
        <begin position="15"/>
        <end position="62"/>
    </location>
</feature>
<evidence type="ECO:0000256" key="4">
    <source>
        <dbReference type="SAM" id="MobiDB-lite"/>
    </source>
</evidence>
<comment type="caution">
    <text evidence="6">The sequence shown here is derived from an EMBL/GenBank/DDBJ whole genome shotgun (WGS) entry which is preliminary data.</text>
</comment>
<dbReference type="PROSITE" id="PS50943">
    <property type="entry name" value="HTH_CROC1"/>
    <property type="match status" value="1"/>
</dbReference>
<evidence type="ECO:0000256" key="1">
    <source>
        <dbReference type="ARBA" id="ARBA00023015"/>
    </source>
</evidence>
<proteinExistence type="predicted"/>
<reference evidence="7" key="1">
    <citation type="journal article" date="2019" name="Int. J. Syst. Evol. Microbiol.">
        <title>The Global Catalogue of Microorganisms (GCM) 10K type strain sequencing project: providing services to taxonomists for standard genome sequencing and annotation.</title>
        <authorList>
            <consortium name="The Broad Institute Genomics Platform"/>
            <consortium name="The Broad Institute Genome Sequencing Center for Infectious Disease"/>
            <person name="Wu L."/>
            <person name="Ma J."/>
        </authorList>
    </citation>
    <scope>NUCLEOTIDE SEQUENCE [LARGE SCALE GENOMIC DNA]</scope>
    <source>
        <strain evidence="7">CCM 8980</strain>
    </source>
</reference>
<keyword evidence="2" id="KW-0238">DNA-binding</keyword>
<dbReference type="Pfam" id="PF01381">
    <property type="entry name" value="HTH_3"/>
    <property type="match status" value="1"/>
</dbReference>
<dbReference type="EMBL" id="JBHTOC010000007">
    <property type="protein sequence ID" value="MFD1429832.1"/>
    <property type="molecule type" value="Genomic_DNA"/>
</dbReference>
<evidence type="ECO:0000256" key="2">
    <source>
        <dbReference type="ARBA" id="ARBA00023125"/>
    </source>
</evidence>
<keyword evidence="7" id="KW-1185">Reference proteome</keyword>
<dbReference type="CDD" id="cd00093">
    <property type="entry name" value="HTH_XRE"/>
    <property type="match status" value="1"/>
</dbReference>
<dbReference type="SUPFAM" id="SSF47413">
    <property type="entry name" value="lambda repressor-like DNA-binding domains"/>
    <property type="match status" value="1"/>
</dbReference>
<evidence type="ECO:0000313" key="6">
    <source>
        <dbReference type="EMBL" id="MFD1429832.1"/>
    </source>
</evidence>
<dbReference type="InterPro" id="IPR010982">
    <property type="entry name" value="Lambda_DNA-bd_dom_sf"/>
</dbReference>
<evidence type="ECO:0000256" key="3">
    <source>
        <dbReference type="ARBA" id="ARBA00023163"/>
    </source>
</evidence>
<dbReference type="InterPro" id="IPR001387">
    <property type="entry name" value="Cro/C1-type_HTH"/>
</dbReference>
<dbReference type="SMART" id="SM00530">
    <property type="entry name" value="HTH_XRE"/>
    <property type="match status" value="1"/>
</dbReference>
<organism evidence="6 7">
    <name type="scientific">Lacticaseibacillus mingshuiensis</name>
    <dbReference type="NCBI Taxonomy" id="2799574"/>
    <lineage>
        <taxon>Bacteria</taxon>
        <taxon>Bacillati</taxon>
        <taxon>Bacillota</taxon>
        <taxon>Bacilli</taxon>
        <taxon>Lactobacillales</taxon>
        <taxon>Lactobacillaceae</taxon>
        <taxon>Lacticaseibacillus</taxon>
    </lineage>
</organism>
<accession>A0ABW4CGA7</accession>
<evidence type="ECO:0000259" key="5">
    <source>
        <dbReference type="PROSITE" id="PS50943"/>
    </source>
</evidence>
<keyword evidence="1" id="KW-0805">Transcription regulation</keyword>
<name>A0ABW4CGA7_9LACO</name>
<gene>
    <name evidence="6" type="ORF">ACFQ4P_06180</name>
</gene>
<dbReference type="RefSeq" id="WP_203637048.1">
    <property type="nucleotide sequence ID" value="NZ_BOLR01000020.1"/>
</dbReference>
<dbReference type="Proteomes" id="UP001597196">
    <property type="component" value="Unassembled WGS sequence"/>
</dbReference>
<dbReference type="PANTHER" id="PTHR40661:SF1">
    <property type="entry name" value="HTH CRO_C1-TYPE DOMAIN-CONTAINING PROTEIN"/>
    <property type="match status" value="1"/>
</dbReference>
<keyword evidence="3" id="KW-0804">Transcription</keyword>
<evidence type="ECO:0000313" key="7">
    <source>
        <dbReference type="Proteomes" id="UP001597196"/>
    </source>
</evidence>
<feature type="region of interest" description="Disordered" evidence="4">
    <location>
        <begin position="136"/>
        <end position="163"/>
    </location>
</feature>
<dbReference type="Gene3D" id="1.10.260.40">
    <property type="entry name" value="lambda repressor-like DNA-binding domains"/>
    <property type="match status" value="1"/>
</dbReference>
<dbReference type="PANTHER" id="PTHR40661">
    <property type="match status" value="1"/>
</dbReference>